<keyword evidence="2" id="KW-1185">Reference proteome</keyword>
<name>A0ACB8UAA6_9APHY</name>
<proteinExistence type="predicted"/>
<dbReference type="EMBL" id="MU274906">
    <property type="protein sequence ID" value="KAI0091176.1"/>
    <property type="molecule type" value="Genomic_DNA"/>
</dbReference>
<organism evidence="1 2">
    <name type="scientific">Irpex rosettiformis</name>
    <dbReference type="NCBI Taxonomy" id="378272"/>
    <lineage>
        <taxon>Eukaryota</taxon>
        <taxon>Fungi</taxon>
        <taxon>Dikarya</taxon>
        <taxon>Basidiomycota</taxon>
        <taxon>Agaricomycotina</taxon>
        <taxon>Agaricomycetes</taxon>
        <taxon>Polyporales</taxon>
        <taxon>Irpicaceae</taxon>
        <taxon>Irpex</taxon>
    </lineage>
</organism>
<dbReference type="Proteomes" id="UP001055072">
    <property type="component" value="Unassembled WGS sequence"/>
</dbReference>
<gene>
    <name evidence="1" type="ORF">BDY19DRAFT_934258</name>
</gene>
<protein>
    <submittedName>
        <fullName evidence="1">Uncharacterized protein</fullName>
    </submittedName>
</protein>
<sequence>MHIVELPDDVLLHIALELSIEDILSFKQTCRVLHAFGTTDYLWHRLAVRSGLLLNIPTDTAIATLSADELQRVVIDAMRLEANWTRADPKIKRTTSLYNANNALFEHLQFVEGGKWLLVVQDRFHRFEERAYTKVSFWSLHNIDEPHCVVQFELTGKCRASDVALQNENETVTFVVALTDGQGDFFEIRTFSLNSEYATLSQIAPFPSISRRIDLPASPTPDLPLNMSITSLSVSGKILAATVTVFNVDHHEASRILVTRTDQGPAYWMQKQPYKPIHPALTRLHKNHIVIFGHSAEGFACHTYELPPILLRNYTPFTASFSSYSPADALAWGPLVADNTCANDKFENLFPEPRTVPPISNDTLAFIAVQGSRANLVRFHLDVQSPTAMGSAKSRAHPLPVVLPPDTSIRLVGVGGSGRRAVWMEHNFETTRSQLMRLEVLHDDPKRSQVMYKVLLPPDPPLPFSTDACQALAFNESSCRLCFGLWDGSLHLVDFL</sequence>
<evidence type="ECO:0000313" key="2">
    <source>
        <dbReference type="Proteomes" id="UP001055072"/>
    </source>
</evidence>
<evidence type="ECO:0000313" key="1">
    <source>
        <dbReference type="EMBL" id="KAI0091176.1"/>
    </source>
</evidence>
<comment type="caution">
    <text evidence="1">The sequence shown here is derived from an EMBL/GenBank/DDBJ whole genome shotgun (WGS) entry which is preliminary data.</text>
</comment>
<accession>A0ACB8UAA6</accession>
<reference evidence="1" key="1">
    <citation type="journal article" date="2021" name="Environ. Microbiol.">
        <title>Gene family expansions and transcriptome signatures uncover fungal adaptations to wood decay.</title>
        <authorList>
            <person name="Hage H."/>
            <person name="Miyauchi S."/>
            <person name="Viragh M."/>
            <person name="Drula E."/>
            <person name="Min B."/>
            <person name="Chaduli D."/>
            <person name="Navarro D."/>
            <person name="Favel A."/>
            <person name="Norest M."/>
            <person name="Lesage-Meessen L."/>
            <person name="Balint B."/>
            <person name="Merenyi Z."/>
            <person name="de Eugenio L."/>
            <person name="Morin E."/>
            <person name="Martinez A.T."/>
            <person name="Baldrian P."/>
            <person name="Stursova M."/>
            <person name="Martinez M.J."/>
            <person name="Novotny C."/>
            <person name="Magnuson J.K."/>
            <person name="Spatafora J.W."/>
            <person name="Maurice S."/>
            <person name="Pangilinan J."/>
            <person name="Andreopoulos W."/>
            <person name="LaButti K."/>
            <person name="Hundley H."/>
            <person name="Na H."/>
            <person name="Kuo A."/>
            <person name="Barry K."/>
            <person name="Lipzen A."/>
            <person name="Henrissat B."/>
            <person name="Riley R."/>
            <person name="Ahrendt S."/>
            <person name="Nagy L.G."/>
            <person name="Grigoriev I.V."/>
            <person name="Martin F."/>
            <person name="Rosso M.N."/>
        </authorList>
    </citation>
    <scope>NUCLEOTIDE SEQUENCE</scope>
    <source>
        <strain evidence="1">CBS 384.51</strain>
    </source>
</reference>